<reference evidence="2" key="1">
    <citation type="journal article" date="2020" name="Stud. Mycol.">
        <title>101 Dothideomycetes genomes: a test case for predicting lifestyles and emergence of pathogens.</title>
        <authorList>
            <person name="Haridas S."/>
            <person name="Albert R."/>
            <person name="Binder M."/>
            <person name="Bloem J."/>
            <person name="Labutti K."/>
            <person name="Salamov A."/>
            <person name="Andreopoulos B."/>
            <person name="Baker S."/>
            <person name="Barry K."/>
            <person name="Bills G."/>
            <person name="Bluhm B."/>
            <person name="Cannon C."/>
            <person name="Castanera R."/>
            <person name="Culley D."/>
            <person name="Daum C."/>
            <person name="Ezra D."/>
            <person name="Gonzalez J."/>
            <person name="Henrissat B."/>
            <person name="Kuo A."/>
            <person name="Liang C."/>
            <person name="Lipzen A."/>
            <person name="Lutzoni F."/>
            <person name="Magnuson J."/>
            <person name="Mondo S."/>
            <person name="Nolan M."/>
            <person name="Ohm R."/>
            <person name="Pangilinan J."/>
            <person name="Park H.-J."/>
            <person name="Ramirez L."/>
            <person name="Alfaro M."/>
            <person name="Sun H."/>
            <person name="Tritt A."/>
            <person name="Yoshinaga Y."/>
            <person name="Zwiers L.-H."/>
            <person name="Turgeon B."/>
            <person name="Goodwin S."/>
            <person name="Spatafora J."/>
            <person name="Crous P."/>
            <person name="Grigoriev I."/>
        </authorList>
    </citation>
    <scope>NUCLEOTIDE SEQUENCE</scope>
    <source>
        <strain evidence="2">CBS 125425</strain>
    </source>
</reference>
<keyword evidence="1" id="KW-1133">Transmembrane helix</keyword>
<feature type="non-terminal residue" evidence="2">
    <location>
        <position position="75"/>
    </location>
</feature>
<dbReference type="OrthoDB" id="10479833at2759"/>
<accession>A0A9P4QKG1</accession>
<comment type="caution">
    <text evidence="2">The sequence shown here is derived from an EMBL/GenBank/DDBJ whole genome shotgun (WGS) entry which is preliminary data.</text>
</comment>
<keyword evidence="1" id="KW-0812">Transmembrane</keyword>
<keyword evidence="1" id="KW-0472">Membrane</keyword>
<evidence type="ECO:0000256" key="1">
    <source>
        <dbReference type="SAM" id="Phobius"/>
    </source>
</evidence>
<gene>
    <name evidence="2" type="ORF">EJ04DRAFT_517758</name>
</gene>
<proteinExistence type="predicted"/>
<dbReference type="Proteomes" id="UP000799444">
    <property type="component" value="Unassembled WGS sequence"/>
</dbReference>
<evidence type="ECO:0000313" key="2">
    <source>
        <dbReference type="EMBL" id="KAF2726546.1"/>
    </source>
</evidence>
<name>A0A9P4QKG1_9PLEO</name>
<dbReference type="EMBL" id="ML996443">
    <property type="protein sequence ID" value="KAF2726546.1"/>
    <property type="molecule type" value="Genomic_DNA"/>
</dbReference>
<keyword evidence="3" id="KW-1185">Reference proteome</keyword>
<organism evidence="2 3">
    <name type="scientific">Polyplosphaeria fusca</name>
    <dbReference type="NCBI Taxonomy" id="682080"/>
    <lineage>
        <taxon>Eukaryota</taxon>
        <taxon>Fungi</taxon>
        <taxon>Dikarya</taxon>
        <taxon>Ascomycota</taxon>
        <taxon>Pezizomycotina</taxon>
        <taxon>Dothideomycetes</taxon>
        <taxon>Pleosporomycetidae</taxon>
        <taxon>Pleosporales</taxon>
        <taxon>Tetraplosphaeriaceae</taxon>
        <taxon>Polyplosphaeria</taxon>
    </lineage>
</organism>
<sequence length="75" mass="8520">MANSSYQSFETELRHFFTVLLIGGVPFAVASIFQSFALPRGYKGIRNEQLLAKDQATFDMWNYSAYNLVKSDDVC</sequence>
<dbReference type="AlphaFoldDB" id="A0A9P4QKG1"/>
<feature type="transmembrane region" description="Helical" evidence="1">
    <location>
        <begin position="16"/>
        <end position="38"/>
    </location>
</feature>
<protein>
    <submittedName>
        <fullName evidence="2">Uncharacterized protein</fullName>
    </submittedName>
</protein>
<evidence type="ECO:0000313" key="3">
    <source>
        <dbReference type="Proteomes" id="UP000799444"/>
    </source>
</evidence>